<evidence type="ECO:0000313" key="3">
    <source>
        <dbReference type="Proteomes" id="UP001642484"/>
    </source>
</evidence>
<keyword evidence="3" id="KW-1185">Reference proteome</keyword>
<comment type="caution">
    <text evidence="2">The sequence shown here is derived from an EMBL/GenBank/DDBJ whole genome shotgun (WGS) entry which is preliminary data.</text>
</comment>
<evidence type="ECO:0000313" key="2">
    <source>
        <dbReference type="EMBL" id="CAK9108565.1"/>
    </source>
</evidence>
<reference evidence="2 3" key="1">
    <citation type="submission" date="2024-02" db="EMBL/GenBank/DDBJ databases">
        <authorList>
            <person name="Chen Y."/>
            <person name="Shah S."/>
            <person name="Dougan E. K."/>
            <person name="Thang M."/>
            <person name="Chan C."/>
        </authorList>
    </citation>
    <scope>NUCLEOTIDE SEQUENCE [LARGE SCALE GENOMIC DNA]</scope>
</reference>
<dbReference type="Gene3D" id="3.40.50.410">
    <property type="entry name" value="von Willebrand factor, type A domain"/>
    <property type="match status" value="1"/>
</dbReference>
<dbReference type="EMBL" id="CAXAMN010027128">
    <property type="protein sequence ID" value="CAK9108565.1"/>
    <property type="molecule type" value="Genomic_DNA"/>
</dbReference>
<dbReference type="InterPro" id="IPR036465">
    <property type="entry name" value="vWFA_dom_sf"/>
</dbReference>
<evidence type="ECO:0000259" key="1">
    <source>
        <dbReference type="PROSITE" id="PS50234"/>
    </source>
</evidence>
<sequence>MQNAVDAAALAAAQEITAAVNNAPPEVTDVTQYAREQARVVAAHVADLNGVYVNPQTDVQFGRRYFDETTQEFEVEWDVTPSNVVKVAARRDQEDHTQPDGKLRLFFAGVTGDRFARVTADAIAYVESRDIVVVHDFSRSMNFDSYYTDEANERLNDSQIEDNIELIWNDLQMPNTGSLTFTPLHLTVDETSNGVSASVTFKYDDLTVTSNGDIESVEVRYDNGNYQTFNNLSGNSVNINGYRDIETAWVTARGPNTSQPVTVTNSGISVTFSGDRRSASVSSPDRIRELYVGFTDGSDYYRSYGSNRPYNTTYNASKDIDYLYLEVSDGRSFWYYFNAPNGGNAEELRFDDTNQAVKEAFGLTNSYPYPVGSWYRFINHARDYDEFASRGYRETYGGLTLINYIMRNESGHWETPDLWKTRHYPFHAIKEGHMLLCNFLNNLGFDDHIGMVSYDTYHRQEMILNESDPSIPYVDISSEPITDNYTAVKNIMQYKQAAHYAYATNMGGGLEDGIDLLDDYSRDGARKTILLMTDGNTNTMDSGASSSLPYGWNWDELFDYDGDGSRDYYTNSSQRRYVLKVAHEAVEKGITIHTMSVGIDADRNIMRAIAHLAGGHYIDVPGGFSVADMEAEVEEAFHKIASFVPPAKLMRED</sequence>
<dbReference type="PROSITE" id="PS50234">
    <property type="entry name" value="VWFA"/>
    <property type="match status" value="1"/>
</dbReference>
<dbReference type="SUPFAM" id="SSF53300">
    <property type="entry name" value="vWA-like"/>
    <property type="match status" value="1"/>
</dbReference>
<accession>A0ABP0S869</accession>
<proteinExistence type="predicted"/>
<dbReference type="Proteomes" id="UP001642484">
    <property type="component" value="Unassembled WGS sequence"/>
</dbReference>
<feature type="domain" description="VWFA" evidence="1">
    <location>
        <begin position="435"/>
        <end position="640"/>
    </location>
</feature>
<organism evidence="2 3">
    <name type="scientific">Durusdinium trenchii</name>
    <dbReference type="NCBI Taxonomy" id="1381693"/>
    <lineage>
        <taxon>Eukaryota</taxon>
        <taxon>Sar</taxon>
        <taxon>Alveolata</taxon>
        <taxon>Dinophyceae</taxon>
        <taxon>Suessiales</taxon>
        <taxon>Symbiodiniaceae</taxon>
        <taxon>Durusdinium</taxon>
    </lineage>
</organism>
<protein>
    <recommendedName>
        <fullName evidence="1">VWFA domain-containing protein</fullName>
    </recommendedName>
</protein>
<gene>
    <name evidence="2" type="ORF">CCMP2556_LOCUS50578</name>
</gene>
<name>A0ABP0S869_9DINO</name>
<dbReference type="InterPro" id="IPR002035">
    <property type="entry name" value="VWF_A"/>
</dbReference>